<keyword evidence="1" id="KW-0812">Transmembrane</keyword>
<keyword evidence="1" id="KW-1133">Transmembrane helix</keyword>
<evidence type="ECO:0000256" key="1">
    <source>
        <dbReference type="SAM" id="Phobius"/>
    </source>
</evidence>
<dbReference type="EMBL" id="KY882285">
    <property type="protein sequence ID" value="ASM79750.1"/>
    <property type="molecule type" value="Genomic_DNA"/>
</dbReference>
<geneLocation type="plasmid" evidence="2">
    <name>pIncAC-KP4898</name>
</geneLocation>
<keyword evidence="2" id="KW-0614">Plasmid</keyword>
<keyword evidence="1" id="KW-0472">Membrane</keyword>
<proteinExistence type="predicted"/>
<feature type="transmembrane region" description="Helical" evidence="1">
    <location>
        <begin position="66"/>
        <end position="87"/>
    </location>
</feature>
<reference evidence="2" key="2">
    <citation type="submission" date="2017-04" db="EMBL/GenBank/DDBJ databases">
        <authorList>
            <person name="Afonso C.L."/>
            <person name="Miller P.J."/>
            <person name="Scott M.A."/>
            <person name="Spackman E."/>
            <person name="Goraichik I."/>
            <person name="Dimitrov K.M."/>
            <person name="Suarez D.L."/>
            <person name="Swayne D.E."/>
        </authorList>
    </citation>
    <scope>NUCLEOTIDE SEQUENCE</scope>
    <source>
        <strain evidence="2">KP4898</strain>
        <plasmid evidence="2">pIncAC-KP4898</plasmid>
    </source>
</reference>
<name>A0A221KL24_KLEPN</name>
<dbReference type="RefSeq" id="WP_039272556.1">
    <property type="nucleotide sequence ID" value="NZ_CP034084.1"/>
</dbReference>
<dbReference type="AlphaFoldDB" id="A0A221KL24"/>
<reference evidence="2" key="1">
    <citation type="journal article" date="2017" name="Front. Microbiol.">
        <title>A novel IncA/C1 group conjugative plasmid, encoding VIM-1 metallo-beta-lactamase, mediates the acquisition of carbapenem resistance in ST104 Klebsiella pneumoniae isolates from neonates in the intensive care unit of Monaldi Hospital in Naples.</title>
        <authorList>
            <person name="Esposito E.P."/>
            <person name="Gaiarsa S."/>
            <person name="Del Franco M."/>
            <person name="Crivaro V."/>
            <person name="Bernardo M."/>
            <person name="Cuccurullo S."/>
            <person name="Pennino F."/>
            <person name="Triassi M."/>
            <person name="Marone P."/>
            <person name="Sassera D."/>
            <person name="Zarrilli R."/>
        </authorList>
    </citation>
    <scope>NUCLEOTIDE SEQUENCE</scope>
    <source>
        <strain evidence="2">KP4898</strain>
        <plasmid evidence="2">pIncAC-KP4898</plasmid>
    </source>
</reference>
<accession>A0A221KL24</accession>
<sequence length="120" mass="13350">MKHVVNILLLGVVLLGVAMMADTPWGLGVALAPFAVWGARFLFFIHRSIWAAVIFWGGIAYFQWQVALAVGALFGLTWFIGAARSAYKEAPPIRHRKKHAGGFQNSYDFDQRYHIGTGDE</sequence>
<organism evidence="2">
    <name type="scientific">Klebsiella pneumoniae subsp. pneumoniae</name>
    <dbReference type="NCBI Taxonomy" id="72407"/>
    <lineage>
        <taxon>Bacteria</taxon>
        <taxon>Pseudomonadati</taxon>
        <taxon>Pseudomonadota</taxon>
        <taxon>Gammaproteobacteria</taxon>
        <taxon>Enterobacterales</taxon>
        <taxon>Enterobacteriaceae</taxon>
        <taxon>Klebsiella/Raoultella group</taxon>
        <taxon>Klebsiella</taxon>
        <taxon>Klebsiella pneumoniae complex</taxon>
    </lineage>
</organism>
<evidence type="ECO:0000313" key="2">
    <source>
        <dbReference type="EMBL" id="ASM79750.1"/>
    </source>
</evidence>
<protein>
    <submittedName>
        <fullName evidence="2">Permease</fullName>
    </submittedName>
</protein>